<dbReference type="EMBL" id="MCWU01000018">
    <property type="protein sequence ID" value="PMJ67507.1"/>
    <property type="molecule type" value="Genomic_DNA"/>
</dbReference>
<proteinExistence type="predicted"/>
<evidence type="ECO:0000313" key="2">
    <source>
        <dbReference type="Proteomes" id="UP000235330"/>
    </source>
</evidence>
<sequence>MFIEQKLAQSALFGTTGVTRTLEFDLAKLVEEVGELAIEIQVTKGHLPKAKGGVDGVVGEAIDVINVALDIIFLQMAANGITNSHQIEEMIQAISNKKLSRWAKKSKEIEAMQNV</sequence>
<accession>A0A2N7FDY4</accession>
<protein>
    <recommendedName>
        <fullName evidence="3">NTP pyrophosphohydrolase MazG putative catalytic core domain-containing protein</fullName>
    </recommendedName>
</protein>
<evidence type="ECO:0000313" key="1">
    <source>
        <dbReference type="EMBL" id="PMJ67507.1"/>
    </source>
</evidence>
<evidence type="ECO:0008006" key="3">
    <source>
        <dbReference type="Google" id="ProtNLM"/>
    </source>
</evidence>
<gene>
    <name evidence="1" type="ORF">BCU17_17210</name>
</gene>
<dbReference type="AlphaFoldDB" id="A0A2N7FDY4"/>
<dbReference type="Proteomes" id="UP000235330">
    <property type="component" value="Unassembled WGS sequence"/>
</dbReference>
<name>A0A2N7FDY4_VIBSP</name>
<comment type="caution">
    <text evidence="1">The sequence shown here is derived from an EMBL/GenBank/DDBJ whole genome shotgun (WGS) entry which is preliminary data.</text>
</comment>
<reference evidence="2" key="1">
    <citation type="submission" date="2016-07" db="EMBL/GenBank/DDBJ databases">
        <title>Nontailed viruses are major unrecognized killers of bacteria in the ocean.</title>
        <authorList>
            <person name="Kauffman K."/>
            <person name="Hussain F."/>
            <person name="Yang J."/>
            <person name="Arevalo P."/>
            <person name="Brown J."/>
            <person name="Cutler M."/>
            <person name="Kelly L."/>
            <person name="Polz M.F."/>
        </authorList>
    </citation>
    <scope>NUCLEOTIDE SEQUENCE [LARGE SCALE GENOMIC DNA]</scope>
    <source>
        <strain evidence="2">10N.261.55.E11</strain>
    </source>
</reference>
<organism evidence="1 2">
    <name type="scientific">Vibrio splendidus</name>
    <dbReference type="NCBI Taxonomy" id="29497"/>
    <lineage>
        <taxon>Bacteria</taxon>
        <taxon>Pseudomonadati</taxon>
        <taxon>Pseudomonadota</taxon>
        <taxon>Gammaproteobacteria</taxon>
        <taxon>Vibrionales</taxon>
        <taxon>Vibrionaceae</taxon>
        <taxon>Vibrio</taxon>
    </lineage>
</organism>
<dbReference type="RefSeq" id="WP_076674650.1">
    <property type="nucleotide sequence ID" value="NZ_CAWMVP010000007.1"/>
</dbReference>
<dbReference type="OrthoDB" id="9936136at2"/>